<dbReference type="GO" id="GO:0016407">
    <property type="term" value="F:acetyltransferase activity"/>
    <property type="evidence" value="ECO:0007669"/>
    <property type="project" value="InterPro"/>
</dbReference>
<evidence type="ECO:0000256" key="1">
    <source>
        <dbReference type="ARBA" id="ARBA00006547"/>
    </source>
</evidence>
<dbReference type="Gene3D" id="2.40.128.150">
    <property type="entry name" value="Cysteine proteinases"/>
    <property type="match status" value="1"/>
</dbReference>
<dbReference type="EMBL" id="UOEK01000078">
    <property type="protein sequence ID" value="VAV95452.1"/>
    <property type="molecule type" value="Genomic_DNA"/>
</dbReference>
<accession>A0A3B0RVG3</accession>
<dbReference type="PANTHER" id="PTHR11786">
    <property type="entry name" value="N-HYDROXYARYLAMINE O-ACETYLTRANSFERASE"/>
    <property type="match status" value="1"/>
</dbReference>
<dbReference type="Pfam" id="PF00797">
    <property type="entry name" value="Acetyltransf_2"/>
    <property type="match status" value="1"/>
</dbReference>
<dbReference type="InterPro" id="IPR001447">
    <property type="entry name" value="Arylamine_N-AcTrfase"/>
</dbReference>
<dbReference type="SUPFAM" id="SSF54001">
    <property type="entry name" value="Cysteine proteinases"/>
    <property type="match status" value="1"/>
</dbReference>
<protein>
    <recommendedName>
        <fullName evidence="3">Arylamine N-acetyltransferase</fullName>
    </recommendedName>
</protein>
<dbReference type="PRINTS" id="PR01543">
    <property type="entry name" value="ANATRNSFRASE"/>
</dbReference>
<dbReference type="PANTHER" id="PTHR11786:SF0">
    <property type="entry name" value="ARYLAMINE N-ACETYLTRANSFERASE 4-RELATED"/>
    <property type="match status" value="1"/>
</dbReference>
<dbReference type="Gene3D" id="3.30.2140.10">
    <property type="entry name" value="Arylamine N-acetyltransferase"/>
    <property type="match status" value="1"/>
</dbReference>
<sequence length="258" mass="28858">MDTTRHVRQSRVTTLDPDRVTRYLARIGVGPVTAPTLDALARLAHAHVTTIPFENLDIHLENPISLVPEEVVDKLTLDNRGGFCYELNGAFAALLVSLGYEVDLLEARVFNDSRLGPRFDHVTICVYLDEAEWLVDVGFGTLIPAPIRIDELGSAGPFYLAPTESDWIDLVNNGNPQYRFDRTPHPLVHFAPTCIFHQTSVDSHFTKKTICTLPNERGKVTISGRDLIVTVDGVKDRREISDDDELRALYQSEFGMTV</sequence>
<gene>
    <name evidence="2" type="ORF">MNBD_ACTINO02-718</name>
</gene>
<evidence type="ECO:0008006" key="3">
    <source>
        <dbReference type="Google" id="ProtNLM"/>
    </source>
</evidence>
<organism evidence="2">
    <name type="scientific">hydrothermal vent metagenome</name>
    <dbReference type="NCBI Taxonomy" id="652676"/>
    <lineage>
        <taxon>unclassified sequences</taxon>
        <taxon>metagenomes</taxon>
        <taxon>ecological metagenomes</taxon>
    </lineage>
</organism>
<proteinExistence type="inferred from homology"/>
<dbReference type="InterPro" id="IPR038765">
    <property type="entry name" value="Papain-like_cys_pep_sf"/>
</dbReference>
<dbReference type="AlphaFoldDB" id="A0A3B0RVG3"/>
<name>A0A3B0RVG3_9ZZZZ</name>
<evidence type="ECO:0000313" key="2">
    <source>
        <dbReference type="EMBL" id="VAV95452.1"/>
    </source>
</evidence>
<reference evidence="2" key="1">
    <citation type="submission" date="2018-06" db="EMBL/GenBank/DDBJ databases">
        <authorList>
            <person name="Zhirakovskaya E."/>
        </authorList>
    </citation>
    <scope>NUCLEOTIDE SEQUENCE</scope>
</reference>
<comment type="similarity">
    <text evidence="1">Belongs to the arylamine N-acetyltransferase family.</text>
</comment>